<evidence type="ECO:0000256" key="1">
    <source>
        <dbReference type="SAM" id="MobiDB-lite"/>
    </source>
</evidence>
<dbReference type="AlphaFoldDB" id="A0AAE1E9F0"/>
<feature type="compositionally biased region" description="Polar residues" evidence="1">
    <location>
        <begin position="52"/>
        <end position="70"/>
    </location>
</feature>
<dbReference type="Proteomes" id="UP001283361">
    <property type="component" value="Unassembled WGS sequence"/>
</dbReference>
<sequence length="70" mass="7586">MTPTKGCGLCENFNLWGFRVWPEYFGKMVTVLITTTENKMWFGGSSNGGAGRSTSLEQSVSATGSLAQRC</sequence>
<organism evidence="2 3">
    <name type="scientific">Elysia crispata</name>
    <name type="common">lettuce slug</name>
    <dbReference type="NCBI Taxonomy" id="231223"/>
    <lineage>
        <taxon>Eukaryota</taxon>
        <taxon>Metazoa</taxon>
        <taxon>Spiralia</taxon>
        <taxon>Lophotrochozoa</taxon>
        <taxon>Mollusca</taxon>
        <taxon>Gastropoda</taxon>
        <taxon>Heterobranchia</taxon>
        <taxon>Euthyneura</taxon>
        <taxon>Panpulmonata</taxon>
        <taxon>Sacoglossa</taxon>
        <taxon>Placobranchoidea</taxon>
        <taxon>Plakobranchidae</taxon>
        <taxon>Elysia</taxon>
    </lineage>
</organism>
<keyword evidence="3" id="KW-1185">Reference proteome</keyword>
<proteinExistence type="predicted"/>
<evidence type="ECO:0000313" key="2">
    <source>
        <dbReference type="EMBL" id="KAK3799141.1"/>
    </source>
</evidence>
<dbReference type="EMBL" id="JAWDGP010000593">
    <property type="protein sequence ID" value="KAK3799141.1"/>
    <property type="molecule type" value="Genomic_DNA"/>
</dbReference>
<name>A0AAE1E9F0_9GAST</name>
<feature type="region of interest" description="Disordered" evidence="1">
    <location>
        <begin position="44"/>
        <end position="70"/>
    </location>
</feature>
<accession>A0AAE1E9F0</accession>
<comment type="caution">
    <text evidence="2">The sequence shown here is derived from an EMBL/GenBank/DDBJ whole genome shotgun (WGS) entry which is preliminary data.</text>
</comment>
<gene>
    <name evidence="2" type="ORF">RRG08_051416</name>
</gene>
<evidence type="ECO:0000313" key="3">
    <source>
        <dbReference type="Proteomes" id="UP001283361"/>
    </source>
</evidence>
<reference evidence="2" key="1">
    <citation type="journal article" date="2023" name="G3 (Bethesda)">
        <title>A reference genome for the long-term kleptoplast-retaining sea slug Elysia crispata morphotype clarki.</title>
        <authorList>
            <person name="Eastman K.E."/>
            <person name="Pendleton A.L."/>
            <person name="Shaikh M.A."/>
            <person name="Suttiyut T."/>
            <person name="Ogas R."/>
            <person name="Tomko P."/>
            <person name="Gavelis G."/>
            <person name="Widhalm J.R."/>
            <person name="Wisecaver J.H."/>
        </authorList>
    </citation>
    <scope>NUCLEOTIDE SEQUENCE</scope>
    <source>
        <strain evidence="2">ECLA1</strain>
    </source>
</reference>
<protein>
    <submittedName>
        <fullName evidence="2">Uncharacterized protein</fullName>
    </submittedName>
</protein>